<dbReference type="Proteomes" id="UP000698028">
    <property type="component" value="Unassembled WGS sequence"/>
</dbReference>
<feature type="signal peptide" evidence="2">
    <location>
        <begin position="1"/>
        <end position="26"/>
    </location>
</feature>
<dbReference type="EMBL" id="JAHVAH010000001">
    <property type="protein sequence ID" value="MBW0144988.1"/>
    <property type="molecule type" value="Genomic_DNA"/>
</dbReference>
<comment type="caution">
    <text evidence="3">The sequence shown here is derived from an EMBL/GenBank/DDBJ whole genome shotgun (WGS) entry which is preliminary data.</text>
</comment>
<protein>
    <submittedName>
        <fullName evidence="3">Heavy-metal-associated domain-containing protein</fullName>
    </submittedName>
</protein>
<proteinExistence type="predicted"/>
<organism evidence="3 4">
    <name type="scientific">Sphingomicrobium clamense</name>
    <dbReference type="NCBI Taxonomy" id="2851013"/>
    <lineage>
        <taxon>Bacteria</taxon>
        <taxon>Pseudomonadati</taxon>
        <taxon>Pseudomonadota</taxon>
        <taxon>Alphaproteobacteria</taxon>
        <taxon>Sphingomonadales</taxon>
        <taxon>Sphingomonadaceae</taxon>
        <taxon>Sphingomicrobium</taxon>
    </lineage>
</organism>
<gene>
    <name evidence="3" type="ORF">KTQ36_06720</name>
</gene>
<keyword evidence="4" id="KW-1185">Reference proteome</keyword>
<evidence type="ECO:0000313" key="3">
    <source>
        <dbReference type="EMBL" id="MBW0144988.1"/>
    </source>
</evidence>
<accession>A0ABS6V5Z8</accession>
<feature type="region of interest" description="Disordered" evidence="1">
    <location>
        <begin position="384"/>
        <end position="410"/>
    </location>
</feature>
<keyword evidence="2" id="KW-0732">Signal</keyword>
<name>A0ABS6V5Z8_9SPHN</name>
<dbReference type="RefSeq" id="WP_218632932.1">
    <property type="nucleotide sequence ID" value="NZ_JAHVAH010000001.1"/>
</dbReference>
<reference evidence="3 4" key="1">
    <citation type="submission" date="2021-07" db="EMBL/GenBank/DDBJ databases">
        <title>The draft genome sequence of Sphingomicrobium sp. B8.</title>
        <authorList>
            <person name="Mu L."/>
        </authorList>
    </citation>
    <scope>NUCLEOTIDE SEQUENCE [LARGE SCALE GENOMIC DNA]</scope>
    <source>
        <strain evidence="3 4">B8</strain>
    </source>
</reference>
<evidence type="ECO:0000256" key="2">
    <source>
        <dbReference type="SAM" id="SignalP"/>
    </source>
</evidence>
<sequence>MTRMLFPLIAAIHVGAMLSLSASAQMADGDRGILPIDSEGLLEITGIEVDVEAESAEAARYAGWQIAQREGFAKLWARNKGRPQSQAPRLNDATLNSMVSAIVIENEQIGPTRYRATLGVLFDRARAGSLVGQSSVGRRSPPMLLIPLTVSGGTVTSVETRNPWQRAWAQFRTSESQIDYVRPSGLGVDPLLVNAAVTRRPDARWWRGVADYYQAANILIAEVTLHRAYPGGPARARFVARAGRDREVLGRFEMTAPDSEALPAMMERAVARMDEIYERAFRRGDLRGDRALIIRRARPVVEEVAEAPLSMYRVRLISTDGAALSDGLDGLRSVPGIEAVVENSLAIGGVSTVTITYRGDVDALRRALYARGWNAAYAGGTLTMSRRNDGPPPSAPVTQIELPPPTPQGQ</sequence>
<evidence type="ECO:0000313" key="4">
    <source>
        <dbReference type="Proteomes" id="UP000698028"/>
    </source>
</evidence>
<feature type="chain" id="PRO_5045252242" evidence="2">
    <location>
        <begin position="27"/>
        <end position="410"/>
    </location>
</feature>
<evidence type="ECO:0000256" key="1">
    <source>
        <dbReference type="SAM" id="MobiDB-lite"/>
    </source>
</evidence>